<evidence type="ECO:0000256" key="7">
    <source>
        <dbReference type="SAM" id="MobiDB-lite"/>
    </source>
</evidence>
<evidence type="ECO:0000313" key="9">
    <source>
        <dbReference type="EMBL" id="GAB1317659.1"/>
    </source>
</evidence>
<feature type="compositionally biased region" description="Low complexity" evidence="7">
    <location>
        <begin position="73"/>
        <end position="84"/>
    </location>
</feature>
<feature type="compositionally biased region" description="Basic and acidic residues" evidence="7">
    <location>
        <begin position="45"/>
        <end position="61"/>
    </location>
</feature>
<feature type="region of interest" description="Disordered" evidence="7">
    <location>
        <begin position="41"/>
        <end position="84"/>
    </location>
</feature>
<gene>
    <name evidence="9" type="ORF">MFIFM68171_07869</name>
</gene>
<dbReference type="InterPro" id="IPR021858">
    <property type="entry name" value="Fun_TF"/>
</dbReference>
<sequence>MVNQRSKSGCWTCRLRRKKCPEDGLPCSNCESRGVACHGYGPRPAWKDRGDQEKQEADRLQLRRRNQTRRRSSSNTTDTTSDNSICCLSPSMAFSSPTADLVPSSFSPPNVDTNSFPFAPSSPTHLDPSTLTLLPDFWVPDLESIQGMTPFGDNSSIVIPPLPVNPTLEGASHDRGPMPLTSPTSAAAALDFPSNNRLPPSEERAIELMMQYLEEDFPKQHPSYAAPAVRVQAWLMCSFRRSSTFLYASLCMSAYFNFLKAPSHDGARRTELFREYDQFKHLAVKAHALLLEASGNGSSGEQSPSQCDFMLGEKIISSVQLAILESLGENHDDARSYLDSASLDLIRYHDHGSFIDSKQMVLPRASAMERKAVEFFICVLIWIHILHCSTRQTIPLGASLYRQLLASNSPFAKSFVEIIGFEGWVLGTLLDTTEVSLWKREQEAKNRLSMRELIGKTDSIVSTIYQQVQQSDHVQTHIFAHAIAIHAHALTSGYQPAVPEIQQTLEKAIPLWEKLDPCHSNIKRLSWAFCVSASLASEAQRSVFEKVLSDAASADALSMAVPLLKSIVKECWKLLDTGAPSCNWQDVMQRMERNIHGVLFT</sequence>
<keyword evidence="10" id="KW-1185">Reference proteome</keyword>
<dbReference type="PANTHER" id="PTHR37534">
    <property type="entry name" value="TRANSCRIPTIONAL ACTIVATOR PROTEIN UGA3"/>
    <property type="match status" value="1"/>
</dbReference>
<keyword evidence="3" id="KW-0805">Transcription regulation</keyword>
<dbReference type="PROSITE" id="PS00463">
    <property type="entry name" value="ZN2_CY6_FUNGAL_1"/>
    <property type="match status" value="1"/>
</dbReference>
<dbReference type="PANTHER" id="PTHR37534:SF20">
    <property type="entry name" value="PRO1A C6 ZINK-FINGER PROTEIN"/>
    <property type="match status" value="1"/>
</dbReference>
<evidence type="ECO:0000256" key="5">
    <source>
        <dbReference type="ARBA" id="ARBA00023163"/>
    </source>
</evidence>
<evidence type="ECO:0000256" key="6">
    <source>
        <dbReference type="ARBA" id="ARBA00023242"/>
    </source>
</evidence>
<accession>A0ABQ0GIQ9</accession>
<evidence type="ECO:0000313" key="10">
    <source>
        <dbReference type="Proteomes" id="UP001628179"/>
    </source>
</evidence>
<dbReference type="Gene3D" id="4.10.240.10">
    <property type="entry name" value="Zn(2)-C6 fungal-type DNA-binding domain"/>
    <property type="match status" value="1"/>
</dbReference>
<dbReference type="Pfam" id="PF00172">
    <property type="entry name" value="Zn_clus"/>
    <property type="match status" value="1"/>
</dbReference>
<name>A0ABQ0GIQ9_9PEZI</name>
<evidence type="ECO:0000256" key="1">
    <source>
        <dbReference type="ARBA" id="ARBA00004123"/>
    </source>
</evidence>
<evidence type="ECO:0000256" key="4">
    <source>
        <dbReference type="ARBA" id="ARBA00023125"/>
    </source>
</evidence>
<organism evidence="9 10">
    <name type="scientific">Madurella fahalii</name>
    <dbReference type="NCBI Taxonomy" id="1157608"/>
    <lineage>
        <taxon>Eukaryota</taxon>
        <taxon>Fungi</taxon>
        <taxon>Dikarya</taxon>
        <taxon>Ascomycota</taxon>
        <taxon>Pezizomycotina</taxon>
        <taxon>Sordariomycetes</taxon>
        <taxon>Sordariomycetidae</taxon>
        <taxon>Sordariales</taxon>
        <taxon>Sordariales incertae sedis</taxon>
        <taxon>Madurella</taxon>
    </lineage>
</organism>
<dbReference type="RefSeq" id="XP_070919390.1">
    <property type="nucleotide sequence ID" value="XM_071063289.1"/>
</dbReference>
<dbReference type="PROSITE" id="PS50048">
    <property type="entry name" value="ZN2_CY6_FUNGAL_2"/>
    <property type="match status" value="1"/>
</dbReference>
<evidence type="ECO:0000256" key="2">
    <source>
        <dbReference type="ARBA" id="ARBA00022833"/>
    </source>
</evidence>
<keyword evidence="4" id="KW-0238">DNA-binding</keyword>
<evidence type="ECO:0000259" key="8">
    <source>
        <dbReference type="PROSITE" id="PS50048"/>
    </source>
</evidence>
<comment type="caution">
    <text evidence="9">The sequence shown here is derived from an EMBL/GenBank/DDBJ whole genome shotgun (WGS) entry which is preliminary data.</text>
</comment>
<dbReference type="InterPro" id="IPR036864">
    <property type="entry name" value="Zn2-C6_fun-type_DNA-bd_sf"/>
</dbReference>
<dbReference type="SMART" id="SM00066">
    <property type="entry name" value="GAL4"/>
    <property type="match status" value="1"/>
</dbReference>
<reference evidence="9 10" key="1">
    <citation type="submission" date="2024-09" db="EMBL/GenBank/DDBJ databases">
        <title>Itraconazole resistance in Madurella fahalii resulting from another homologue of gene encoding cytochrome P450 14-alpha sterol demethylase (CYP51).</title>
        <authorList>
            <person name="Yoshioka I."/>
            <person name="Fahal A.H."/>
            <person name="Kaneko S."/>
            <person name="Yaguchi T."/>
        </authorList>
    </citation>
    <scope>NUCLEOTIDE SEQUENCE [LARGE SCALE GENOMIC DNA]</scope>
    <source>
        <strain evidence="9 10">IFM 68171</strain>
    </source>
</reference>
<dbReference type="Pfam" id="PF11951">
    <property type="entry name" value="Fungal_trans_2"/>
    <property type="match status" value="1"/>
</dbReference>
<dbReference type="SUPFAM" id="SSF57701">
    <property type="entry name" value="Zn2/Cys6 DNA-binding domain"/>
    <property type="match status" value="1"/>
</dbReference>
<dbReference type="InterPro" id="IPR001138">
    <property type="entry name" value="Zn2Cys6_DnaBD"/>
</dbReference>
<evidence type="ECO:0000256" key="3">
    <source>
        <dbReference type="ARBA" id="ARBA00023015"/>
    </source>
</evidence>
<dbReference type="EMBL" id="BAAFSV010000004">
    <property type="protein sequence ID" value="GAB1317659.1"/>
    <property type="molecule type" value="Genomic_DNA"/>
</dbReference>
<keyword evidence="5" id="KW-0804">Transcription</keyword>
<keyword evidence="6" id="KW-0539">Nucleus</keyword>
<feature type="compositionally biased region" description="Basic residues" evidence="7">
    <location>
        <begin position="62"/>
        <end position="72"/>
    </location>
</feature>
<feature type="domain" description="Zn(2)-C6 fungal-type" evidence="8">
    <location>
        <begin position="9"/>
        <end position="37"/>
    </location>
</feature>
<dbReference type="CDD" id="cd00067">
    <property type="entry name" value="GAL4"/>
    <property type="match status" value="1"/>
</dbReference>
<keyword evidence="2" id="KW-0862">Zinc</keyword>
<proteinExistence type="predicted"/>
<comment type="subcellular location">
    <subcellularLocation>
        <location evidence="1">Nucleus</location>
    </subcellularLocation>
</comment>
<protein>
    <recommendedName>
        <fullName evidence="8">Zn(2)-C6 fungal-type domain-containing protein</fullName>
    </recommendedName>
</protein>
<dbReference type="Proteomes" id="UP001628179">
    <property type="component" value="Unassembled WGS sequence"/>
</dbReference>
<dbReference type="GeneID" id="98178612"/>